<reference evidence="2" key="1">
    <citation type="journal article" date="2013" name="Nature">
        <title>Draft genome of the wheat A-genome progenitor Triticum urartu.</title>
        <authorList>
            <person name="Ling H.Q."/>
            <person name="Zhao S."/>
            <person name="Liu D."/>
            <person name="Wang J."/>
            <person name="Sun H."/>
            <person name="Zhang C."/>
            <person name="Fan H."/>
            <person name="Li D."/>
            <person name="Dong L."/>
            <person name="Tao Y."/>
            <person name="Gao C."/>
            <person name="Wu H."/>
            <person name="Li Y."/>
            <person name="Cui Y."/>
            <person name="Guo X."/>
            <person name="Zheng S."/>
            <person name="Wang B."/>
            <person name="Yu K."/>
            <person name="Liang Q."/>
            <person name="Yang W."/>
            <person name="Lou X."/>
            <person name="Chen J."/>
            <person name="Feng M."/>
            <person name="Jian J."/>
            <person name="Zhang X."/>
            <person name="Luo G."/>
            <person name="Jiang Y."/>
            <person name="Liu J."/>
            <person name="Wang Z."/>
            <person name="Sha Y."/>
            <person name="Zhang B."/>
            <person name="Wu H."/>
            <person name="Tang D."/>
            <person name="Shen Q."/>
            <person name="Xue P."/>
            <person name="Zou S."/>
            <person name="Wang X."/>
            <person name="Liu X."/>
            <person name="Wang F."/>
            <person name="Yang Y."/>
            <person name="An X."/>
            <person name="Dong Z."/>
            <person name="Zhang K."/>
            <person name="Zhang X."/>
            <person name="Luo M.C."/>
            <person name="Dvorak J."/>
            <person name="Tong Y."/>
            <person name="Wang J."/>
            <person name="Yang H."/>
            <person name="Li Z."/>
            <person name="Wang D."/>
            <person name="Zhang A."/>
            <person name="Wang J."/>
        </authorList>
    </citation>
    <scope>NUCLEOTIDE SEQUENCE</scope>
    <source>
        <strain evidence="2">cv. G1812</strain>
    </source>
</reference>
<evidence type="ECO:0000313" key="1">
    <source>
        <dbReference type="EnsemblPlants" id="TuG1812G0200005383.01.T01.cds458824"/>
    </source>
</evidence>
<sequence>PVYRTPCILNLTLTMDLIRINMSNDSYNLNIFKKET</sequence>
<proteinExistence type="predicted"/>
<evidence type="ECO:0000313" key="2">
    <source>
        <dbReference type="Proteomes" id="UP000015106"/>
    </source>
</evidence>
<organism evidence="1 2">
    <name type="scientific">Triticum urartu</name>
    <name type="common">Red wild einkorn</name>
    <name type="synonym">Crithodium urartu</name>
    <dbReference type="NCBI Taxonomy" id="4572"/>
    <lineage>
        <taxon>Eukaryota</taxon>
        <taxon>Viridiplantae</taxon>
        <taxon>Streptophyta</taxon>
        <taxon>Embryophyta</taxon>
        <taxon>Tracheophyta</taxon>
        <taxon>Spermatophyta</taxon>
        <taxon>Magnoliopsida</taxon>
        <taxon>Liliopsida</taxon>
        <taxon>Poales</taxon>
        <taxon>Poaceae</taxon>
        <taxon>BOP clade</taxon>
        <taxon>Pooideae</taxon>
        <taxon>Triticodae</taxon>
        <taxon>Triticeae</taxon>
        <taxon>Triticinae</taxon>
        <taxon>Triticum</taxon>
    </lineage>
</organism>
<dbReference type="Gramene" id="TuG1812G0200005383.01.T01">
    <property type="protein sequence ID" value="TuG1812G0200005383.01.T01.cds458824"/>
    <property type="gene ID" value="TuG1812G0200005383.01"/>
</dbReference>
<accession>A0A8R7TMT8</accession>
<dbReference type="EnsemblPlants" id="TuG1812G0200005383.01.T01">
    <property type="protein sequence ID" value="TuG1812G0200005383.01.T01.cds458824"/>
    <property type="gene ID" value="TuG1812G0200005383.01"/>
</dbReference>
<reference evidence="1" key="2">
    <citation type="submission" date="2018-03" db="EMBL/GenBank/DDBJ databases">
        <title>The Triticum urartu genome reveals the dynamic nature of wheat genome evolution.</title>
        <authorList>
            <person name="Ling H."/>
            <person name="Ma B."/>
            <person name="Shi X."/>
            <person name="Liu H."/>
            <person name="Dong L."/>
            <person name="Sun H."/>
            <person name="Cao Y."/>
            <person name="Gao Q."/>
            <person name="Zheng S."/>
            <person name="Li Y."/>
            <person name="Yu Y."/>
            <person name="Du H."/>
            <person name="Qi M."/>
            <person name="Li Y."/>
            <person name="Yu H."/>
            <person name="Cui Y."/>
            <person name="Wang N."/>
            <person name="Chen C."/>
            <person name="Wu H."/>
            <person name="Zhao Y."/>
            <person name="Zhang J."/>
            <person name="Li Y."/>
            <person name="Zhou W."/>
            <person name="Zhang B."/>
            <person name="Hu W."/>
            <person name="Eijk M."/>
            <person name="Tang J."/>
            <person name="Witsenboer H."/>
            <person name="Zhao S."/>
            <person name="Li Z."/>
            <person name="Zhang A."/>
            <person name="Wang D."/>
            <person name="Liang C."/>
        </authorList>
    </citation>
    <scope>NUCLEOTIDE SEQUENCE [LARGE SCALE GENOMIC DNA]</scope>
    <source>
        <strain evidence="1">cv. G1812</strain>
    </source>
</reference>
<dbReference type="Proteomes" id="UP000015106">
    <property type="component" value="Chromosome 2"/>
</dbReference>
<protein>
    <submittedName>
        <fullName evidence="1">Uncharacterized protein</fullName>
    </submittedName>
</protein>
<keyword evidence="2" id="KW-1185">Reference proteome</keyword>
<dbReference type="AlphaFoldDB" id="A0A8R7TMT8"/>
<reference evidence="1" key="3">
    <citation type="submission" date="2022-06" db="UniProtKB">
        <authorList>
            <consortium name="EnsemblPlants"/>
        </authorList>
    </citation>
    <scope>IDENTIFICATION</scope>
</reference>
<name>A0A8R7TMT8_TRIUA</name>